<gene>
    <name evidence="3" type="ORF">RUM43_002005</name>
</gene>
<evidence type="ECO:0000313" key="4">
    <source>
        <dbReference type="Proteomes" id="UP001372834"/>
    </source>
</evidence>
<dbReference type="GO" id="GO:0016787">
    <property type="term" value="F:hydrolase activity"/>
    <property type="evidence" value="ECO:0007669"/>
    <property type="project" value="UniProtKB-KW"/>
</dbReference>
<comment type="similarity">
    <text evidence="1">Belongs to the GDA1/CD39 NTPase family.</text>
</comment>
<evidence type="ECO:0000256" key="2">
    <source>
        <dbReference type="ARBA" id="ARBA00022801"/>
    </source>
</evidence>
<accession>A0AAN8RVM3</accession>
<reference evidence="3 4" key="1">
    <citation type="submission" date="2023-10" db="EMBL/GenBank/DDBJ databases">
        <title>Genomes of two closely related lineages of the louse Polyplax serrata with different host specificities.</title>
        <authorList>
            <person name="Martinu J."/>
            <person name="Tarabai H."/>
            <person name="Stefka J."/>
            <person name="Hypsa V."/>
        </authorList>
    </citation>
    <scope>NUCLEOTIDE SEQUENCE [LARGE SCALE GENOMIC DNA]</scope>
    <source>
        <strain evidence="3">HR10_N</strain>
    </source>
</reference>
<dbReference type="Pfam" id="PF01150">
    <property type="entry name" value="GDA1_CD39"/>
    <property type="match status" value="2"/>
</dbReference>
<protein>
    <submittedName>
        <fullName evidence="3">Uncharacterized protein</fullName>
    </submittedName>
</protein>
<comment type="caution">
    <text evidence="3">The sequence shown here is derived from an EMBL/GenBank/DDBJ whole genome shotgun (WGS) entry which is preliminary data.</text>
</comment>
<dbReference type="InterPro" id="IPR000407">
    <property type="entry name" value="GDA1_CD39_NTPase"/>
</dbReference>
<dbReference type="Proteomes" id="UP001372834">
    <property type="component" value="Unassembled WGS sequence"/>
</dbReference>
<organism evidence="3 4">
    <name type="scientific">Polyplax serrata</name>
    <name type="common">Common mouse louse</name>
    <dbReference type="NCBI Taxonomy" id="468196"/>
    <lineage>
        <taxon>Eukaryota</taxon>
        <taxon>Metazoa</taxon>
        <taxon>Ecdysozoa</taxon>
        <taxon>Arthropoda</taxon>
        <taxon>Hexapoda</taxon>
        <taxon>Insecta</taxon>
        <taxon>Pterygota</taxon>
        <taxon>Neoptera</taxon>
        <taxon>Paraneoptera</taxon>
        <taxon>Psocodea</taxon>
        <taxon>Troctomorpha</taxon>
        <taxon>Phthiraptera</taxon>
        <taxon>Anoplura</taxon>
        <taxon>Polyplacidae</taxon>
        <taxon>Polyplax</taxon>
    </lineage>
</organism>
<dbReference type="Gene3D" id="3.30.420.40">
    <property type="match status" value="1"/>
</dbReference>
<dbReference type="PANTHER" id="PTHR11782:SF127">
    <property type="entry name" value="NTPASE, ISOFORM F"/>
    <property type="match status" value="1"/>
</dbReference>
<proteinExistence type="inferred from homology"/>
<dbReference type="EMBL" id="JAWJWE010000036">
    <property type="protein sequence ID" value="KAK6628193.1"/>
    <property type="molecule type" value="Genomic_DNA"/>
</dbReference>
<dbReference type="PANTHER" id="PTHR11782">
    <property type="entry name" value="ADENOSINE/GUANOSINE DIPHOSPHATASE"/>
    <property type="match status" value="1"/>
</dbReference>
<dbReference type="AlphaFoldDB" id="A0AAN8RVM3"/>
<evidence type="ECO:0000256" key="1">
    <source>
        <dbReference type="ARBA" id="ARBA00009283"/>
    </source>
</evidence>
<evidence type="ECO:0000313" key="3">
    <source>
        <dbReference type="EMBL" id="KAK6628193.1"/>
    </source>
</evidence>
<sequence>MGKQRTIFNIRTVLPENEWQNTGVLLFISPKIRFKEEKIRLQLTSVISKYLKENDFVLAESEMICLNTEMKLAFSWMSLNFALGNGDLGKKKPVAAVSLLAFTSAIAFIPEDFSGVPTSERKNIFCLRGHHQFYWKSSPWGQEEIRKKILQPSTLGDSKNLETACVSPHTKFKWTYNSTDTYVIRGTPLTIENTKGLWPDPEVNYEKCCAEVNAVVSEIKKPPFVKVQELYALKFYNALAGKVQLKTFSDKGSVTLREVEERARKVCADENDSDPFICMDMVFMHLLFKEVYGLKDNSTIHFCHNVNGVQVHWALSMAQYTVRRKRNSFWDMRQILVVTLVAILLAQEQCAFLLSLYNSLFQKEMSKVTRILIQFKRRNAQAAVYKFNVGLRGIFDIQPPSVIENQPLALKKTNNTEEVVKFLDKVLNHLQEVVPKYLWPMTDIVITTSSKVQKCKGEKYFQLVKSRIKDYFRKNGFCLCDCHNMVVLPIKHKLAYSWISLNYALCELAGGTLTRDKSVAAAFLSSSAGGLAYVPEDFSEIKSQEKNVFNISLFGEIFGIYLESPPFGEKEITKLLLNSSKTIDGKNLETPFRIPSKKIKWTYNSTKYISRCSISKQNDSNGLPDKYKECSAAVRAVISSFPKPPSPIRQEFYALFAYDTVAAASNLKTCRNGGNATLTDVENKAKEICATENYDAFLCMDLVFMHHLFKDVYGLNDTTVIHFRSKVNGLKTNFELGAALTNLGLSLTARTNKKQLTIF</sequence>
<dbReference type="Gene3D" id="3.30.420.150">
    <property type="entry name" value="Exopolyphosphatase. Domain 2"/>
    <property type="match status" value="2"/>
</dbReference>
<keyword evidence="2" id="KW-0378">Hydrolase</keyword>
<name>A0AAN8RVM3_POLSC</name>